<reference evidence="1" key="1">
    <citation type="journal article" date="2014" name="Front. Microbiol.">
        <title>High frequency of phylogenetically diverse reductive dehalogenase-homologous genes in deep subseafloor sedimentary metagenomes.</title>
        <authorList>
            <person name="Kawai M."/>
            <person name="Futagami T."/>
            <person name="Toyoda A."/>
            <person name="Takaki Y."/>
            <person name="Nishi S."/>
            <person name="Hori S."/>
            <person name="Arai W."/>
            <person name="Tsubouchi T."/>
            <person name="Morono Y."/>
            <person name="Uchiyama I."/>
            <person name="Ito T."/>
            <person name="Fujiyama A."/>
            <person name="Inagaki F."/>
            <person name="Takami H."/>
        </authorList>
    </citation>
    <scope>NUCLEOTIDE SEQUENCE</scope>
    <source>
        <strain evidence="1">Expedition CK06-06</strain>
    </source>
</reference>
<protein>
    <submittedName>
        <fullName evidence="1">Uncharacterized protein</fullName>
    </submittedName>
</protein>
<name>X1KZ80_9ZZZZ</name>
<dbReference type="EMBL" id="BARV01010415">
    <property type="protein sequence ID" value="GAI12003.1"/>
    <property type="molecule type" value="Genomic_DNA"/>
</dbReference>
<sequence>MNTTNPYTNFIDSRLSQALVWQVYYRQGIRFAEIPDRIIRISQGAGKKCQKIS</sequence>
<evidence type="ECO:0000313" key="1">
    <source>
        <dbReference type="EMBL" id="GAI12003.1"/>
    </source>
</evidence>
<gene>
    <name evidence="1" type="ORF">S06H3_20168</name>
</gene>
<proteinExistence type="predicted"/>
<dbReference type="AlphaFoldDB" id="X1KZ80"/>
<organism evidence="1">
    <name type="scientific">marine sediment metagenome</name>
    <dbReference type="NCBI Taxonomy" id="412755"/>
    <lineage>
        <taxon>unclassified sequences</taxon>
        <taxon>metagenomes</taxon>
        <taxon>ecological metagenomes</taxon>
    </lineage>
</organism>
<comment type="caution">
    <text evidence="1">The sequence shown here is derived from an EMBL/GenBank/DDBJ whole genome shotgun (WGS) entry which is preliminary data.</text>
</comment>
<accession>X1KZ80</accession>